<dbReference type="GO" id="GO:0012505">
    <property type="term" value="C:endomembrane system"/>
    <property type="evidence" value="ECO:0007669"/>
    <property type="project" value="UniProtKB-SubCell"/>
</dbReference>
<name>A0A396K2A7_MEDTR</name>
<feature type="transmembrane region" description="Helical" evidence="13">
    <location>
        <begin position="154"/>
        <end position="172"/>
    </location>
</feature>
<evidence type="ECO:0000256" key="8">
    <source>
        <dbReference type="ARBA" id="ARBA00022970"/>
    </source>
</evidence>
<evidence type="ECO:0000256" key="7">
    <source>
        <dbReference type="ARBA" id="ARBA00022847"/>
    </source>
</evidence>
<keyword evidence="4" id="KW-0813">Transport</keyword>
<dbReference type="Pfam" id="PF01490">
    <property type="entry name" value="Aa_trans"/>
    <property type="match status" value="2"/>
</dbReference>
<keyword evidence="11" id="KW-0927">Auxin signaling pathway</keyword>
<evidence type="ECO:0000256" key="9">
    <source>
        <dbReference type="ARBA" id="ARBA00022989"/>
    </source>
</evidence>
<dbReference type="GO" id="GO:0009734">
    <property type="term" value="P:auxin-activated signaling pathway"/>
    <property type="evidence" value="ECO:0007669"/>
    <property type="project" value="UniProtKB-KW"/>
</dbReference>
<dbReference type="Proteomes" id="UP000265566">
    <property type="component" value="Chromosome 1"/>
</dbReference>
<comment type="similarity">
    <text evidence="3">Belongs to the amino acid/polyamine transporter 2 family. Amino acid/auxin permease (AAAP) (TC 2.A.18.1) subfamily.</text>
</comment>
<keyword evidence="8" id="KW-0029">Amino-acid transport</keyword>
<dbReference type="GO" id="GO:0005886">
    <property type="term" value="C:plasma membrane"/>
    <property type="evidence" value="ECO:0007669"/>
    <property type="project" value="UniProtKB-SubCell"/>
</dbReference>
<keyword evidence="6 13" id="KW-0812">Transmembrane</keyword>
<sequence>MTITQSSFSIEDGKYDDDGRMKRTGTWFTSSAHIVTAVIGSGVLSLAWAVAQLGWIGGTIVLILFSLVTLFTSILMADCYRYPDPIHGTRNPTYMKMVQNILGGIQYKFCGLAQYTNLVGCTIGYTITGSISMVAIKKSNCFHKEGHLADCKISNYKFMAIFGIVEILLSLIPDFHELSWLSILAAVMSFGYASIGIGLSIAKVAEKGHHVTTSVTGIAVGVDVTSTEKMWNTFQAIGNIAFAYAFSNVIVEIQVSNFKQIKCLIQFIVMLNSVLNTTICQVSHLFCYISNKIIMFTGLRYKQMLITFKLFLIQDTLKSSPPENQVMKKSNLTGITITTFFYALCGLVGYAAFGNKAPGNFLTGFGFYEPFWLVDIGNLFIVIHLVGAYQVFGQPVFSLVESWGNKRWPQSKLVTQEYYVKIPLVGTWRMNMFRVIWRTLYVIFTTVIAMIFPFFNSVVGLLGAISFFPLTVYFPIEMYLTQAKVPKYSSIWIGMKLLSWFCLIVTLVAAVGSIEGIVTDLKTYKPFHSS</sequence>
<feature type="transmembrane region" description="Helical" evidence="13">
    <location>
        <begin position="332"/>
        <end position="352"/>
    </location>
</feature>
<dbReference type="InterPro" id="IPR013057">
    <property type="entry name" value="AA_transpt_TM"/>
</dbReference>
<protein>
    <submittedName>
        <fullName evidence="15">Putative amino acid transporter, transmembrane domain-containing protein</fullName>
    </submittedName>
</protein>
<evidence type="ECO:0000256" key="6">
    <source>
        <dbReference type="ARBA" id="ARBA00022692"/>
    </source>
</evidence>
<feature type="transmembrane region" description="Helical" evidence="13">
    <location>
        <begin position="372"/>
        <end position="392"/>
    </location>
</feature>
<keyword evidence="9 13" id="KW-1133">Transmembrane helix</keyword>
<feature type="transmembrane region" description="Helical" evidence="13">
    <location>
        <begin position="435"/>
        <end position="452"/>
    </location>
</feature>
<feature type="transmembrane region" description="Helical" evidence="13">
    <location>
        <begin position="27"/>
        <end position="49"/>
    </location>
</feature>
<reference evidence="15" key="1">
    <citation type="journal article" date="2018" name="Nat. Plants">
        <title>Whole-genome landscape of Medicago truncatula symbiotic genes.</title>
        <authorList>
            <person name="Pecrix Y."/>
            <person name="Gamas P."/>
            <person name="Carrere S."/>
        </authorList>
    </citation>
    <scope>NUCLEOTIDE SEQUENCE</scope>
    <source>
        <tissue evidence="15">Leaves</tissue>
    </source>
</reference>
<organism evidence="15">
    <name type="scientific">Medicago truncatula</name>
    <name type="common">Barrel medic</name>
    <name type="synonym">Medicago tribuloides</name>
    <dbReference type="NCBI Taxonomy" id="3880"/>
    <lineage>
        <taxon>Eukaryota</taxon>
        <taxon>Viridiplantae</taxon>
        <taxon>Streptophyta</taxon>
        <taxon>Embryophyta</taxon>
        <taxon>Tracheophyta</taxon>
        <taxon>Spermatophyta</taxon>
        <taxon>Magnoliopsida</taxon>
        <taxon>eudicotyledons</taxon>
        <taxon>Gunneridae</taxon>
        <taxon>Pentapetalae</taxon>
        <taxon>rosids</taxon>
        <taxon>fabids</taxon>
        <taxon>Fabales</taxon>
        <taxon>Fabaceae</taxon>
        <taxon>Papilionoideae</taxon>
        <taxon>50 kb inversion clade</taxon>
        <taxon>NPAAA clade</taxon>
        <taxon>Hologalegina</taxon>
        <taxon>IRL clade</taxon>
        <taxon>Trifolieae</taxon>
        <taxon>Medicago</taxon>
    </lineage>
</organism>
<evidence type="ECO:0000256" key="2">
    <source>
        <dbReference type="ARBA" id="ARBA00004236"/>
    </source>
</evidence>
<evidence type="ECO:0000256" key="10">
    <source>
        <dbReference type="ARBA" id="ARBA00023136"/>
    </source>
</evidence>
<evidence type="ECO:0000256" key="12">
    <source>
        <dbReference type="ARBA" id="ARBA00045588"/>
    </source>
</evidence>
<comment type="caution">
    <text evidence="15">The sequence shown here is derived from an EMBL/GenBank/DDBJ whole genome shotgun (WGS) entry which is preliminary data.</text>
</comment>
<feature type="transmembrane region" description="Helical" evidence="13">
    <location>
        <begin position="55"/>
        <end position="77"/>
    </location>
</feature>
<evidence type="ECO:0000313" key="15">
    <source>
        <dbReference type="EMBL" id="RHN82158.1"/>
    </source>
</evidence>
<evidence type="ECO:0000256" key="5">
    <source>
        <dbReference type="ARBA" id="ARBA00022475"/>
    </source>
</evidence>
<keyword evidence="7" id="KW-0769">Symport</keyword>
<feature type="transmembrane region" description="Helical" evidence="13">
    <location>
        <begin position="458"/>
        <end position="476"/>
    </location>
</feature>
<keyword evidence="5" id="KW-1003">Cell membrane</keyword>
<feature type="transmembrane region" description="Helical" evidence="13">
    <location>
        <begin position="497"/>
        <end position="518"/>
    </location>
</feature>
<feature type="transmembrane region" description="Helical" evidence="13">
    <location>
        <begin position="178"/>
        <end position="202"/>
    </location>
</feature>
<dbReference type="Gramene" id="rna6284">
    <property type="protein sequence ID" value="RHN82158.1"/>
    <property type="gene ID" value="gene6284"/>
</dbReference>
<keyword evidence="10 13" id="KW-0472">Membrane</keyword>
<dbReference type="GO" id="GO:0015293">
    <property type="term" value="F:symporter activity"/>
    <property type="evidence" value="ECO:0007669"/>
    <property type="project" value="UniProtKB-KW"/>
</dbReference>
<comment type="subcellular location">
    <subcellularLocation>
        <location evidence="2">Cell membrane</location>
    </subcellularLocation>
    <subcellularLocation>
        <location evidence="1">Endomembrane system</location>
        <topology evidence="1">Multi-pass membrane protein</topology>
    </subcellularLocation>
</comment>
<dbReference type="PANTHER" id="PTHR48017">
    <property type="entry name" value="OS05G0424000 PROTEIN-RELATED"/>
    <property type="match status" value="1"/>
</dbReference>
<gene>
    <name evidence="15" type="ORF">MtrunA17_Chr1g0206821</name>
</gene>
<comment type="function">
    <text evidence="12">Carrier protein involved in proton-driven auxin influx. Mediates the formation of auxin gradient from developing leaves (site of auxin biosynthesis) to tips by contributing to the loading of auxin in vascular tissues and facilitating acropetal (base to tip) auxin transport within inner tissues of the root apex, and basipetal (tip to base) auxin transport within outer tissues of the root apex. May be involved in lateral roots and nodules formation.</text>
</comment>
<evidence type="ECO:0000259" key="14">
    <source>
        <dbReference type="Pfam" id="PF01490"/>
    </source>
</evidence>
<evidence type="ECO:0000256" key="1">
    <source>
        <dbReference type="ARBA" id="ARBA00004127"/>
    </source>
</evidence>
<evidence type="ECO:0000256" key="4">
    <source>
        <dbReference type="ARBA" id="ARBA00022448"/>
    </source>
</evidence>
<evidence type="ECO:0000256" key="3">
    <source>
        <dbReference type="ARBA" id="ARBA00005590"/>
    </source>
</evidence>
<dbReference type="EMBL" id="PSQE01000001">
    <property type="protein sequence ID" value="RHN82158.1"/>
    <property type="molecule type" value="Genomic_DNA"/>
</dbReference>
<dbReference type="GO" id="GO:0006865">
    <property type="term" value="P:amino acid transport"/>
    <property type="evidence" value="ECO:0007669"/>
    <property type="project" value="UniProtKB-KW"/>
</dbReference>
<feature type="domain" description="Amino acid transporter transmembrane" evidence="14">
    <location>
        <begin position="23"/>
        <end position="259"/>
    </location>
</feature>
<proteinExistence type="inferred from homology"/>
<evidence type="ECO:0000256" key="11">
    <source>
        <dbReference type="ARBA" id="ARBA00023294"/>
    </source>
</evidence>
<dbReference type="AlphaFoldDB" id="A0A396K2A7"/>
<accession>A0A396K2A7</accession>
<evidence type="ECO:0000256" key="13">
    <source>
        <dbReference type="SAM" id="Phobius"/>
    </source>
</evidence>
<feature type="domain" description="Amino acid transporter transmembrane" evidence="14">
    <location>
        <begin position="310"/>
        <end position="518"/>
    </location>
</feature>